<dbReference type="Gene3D" id="3.40.640.10">
    <property type="entry name" value="Type I PLP-dependent aspartate aminotransferase-like (Major domain)"/>
    <property type="match status" value="1"/>
</dbReference>
<dbReference type="InterPro" id="IPR015421">
    <property type="entry name" value="PyrdxlP-dep_Trfase_major"/>
</dbReference>
<evidence type="ECO:0000313" key="2">
    <source>
        <dbReference type="EMBL" id="KAF1838448.1"/>
    </source>
</evidence>
<dbReference type="Gene3D" id="3.90.1150.10">
    <property type="entry name" value="Aspartate Aminotransferase, domain 1"/>
    <property type="match status" value="1"/>
</dbReference>
<gene>
    <name evidence="2" type="ORF">BDW02DRAFT_565042</name>
</gene>
<keyword evidence="3" id="KW-1185">Reference proteome</keyword>
<dbReference type="InterPro" id="IPR015422">
    <property type="entry name" value="PyrdxlP-dep_Trfase_small"/>
</dbReference>
<dbReference type="Proteomes" id="UP000800040">
    <property type="component" value="Unassembled WGS sequence"/>
</dbReference>
<dbReference type="GO" id="GO:0016740">
    <property type="term" value="F:transferase activity"/>
    <property type="evidence" value="ECO:0007669"/>
    <property type="project" value="UniProtKB-KW"/>
</dbReference>
<dbReference type="InterPro" id="IPR015424">
    <property type="entry name" value="PyrdxlP-dep_Trfase"/>
</dbReference>
<evidence type="ECO:0000259" key="1">
    <source>
        <dbReference type="Pfam" id="PF00266"/>
    </source>
</evidence>
<dbReference type="PANTHER" id="PTHR43586:SF21">
    <property type="entry name" value="PYRIDOXAL PHOSPHATE (PLP)-DEPENDENT ASPARTATE AMINOTRANSFERASE SUPERFAMILY"/>
    <property type="match status" value="1"/>
</dbReference>
<dbReference type="SUPFAM" id="SSF53383">
    <property type="entry name" value="PLP-dependent transferases"/>
    <property type="match status" value="1"/>
</dbReference>
<accession>A0A6A5KMT9</accession>
<protein>
    <submittedName>
        <fullName evidence="2">PLP-dependent transferase</fullName>
    </submittedName>
</protein>
<keyword evidence="2" id="KW-0808">Transferase</keyword>
<dbReference type="OrthoDB" id="420046at2759"/>
<proteinExistence type="predicted"/>
<evidence type="ECO:0000313" key="3">
    <source>
        <dbReference type="Proteomes" id="UP000800040"/>
    </source>
</evidence>
<dbReference type="InterPro" id="IPR000192">
    <property type="entry name" value="Aminotrans_V_dom"/>
</dbReference>
<sequence length="397" mass="43784">MTFDISKARDRFPALQQDQVFLDNAGGSQALGDVIDSISQYLSKNNVQLGASYHTGSKSNTKYEQGYQAAAKYMNAGRDEIVIGASTTQLFMNLASSLKFPAGSEIILSKMEHETNVKPWLYMAERLQLTIKWWISSKEDGLKLTAENLKPLLSDKVKFVACTHVSNILGTIHDVKSIADAVHEVGALFCVDGVSYAPHRAVDVKAFCADFYAFSWYKVYGPHIAVLYASTSAQQHMKPLTHYFNPTKTLEDKIGFAASNYECVQSIPLIANYLSGAFSAISEHEGKLQTILLDFLNSRDDVTVMGLTSTDSAVRVPTISFTVKGMSSKAIVEEAEKGSNYGFRWGHFYSKRLCDEVLGLEPEGVVRVSMVHYNTEEEIRGLLDVLKNVLPGGGDGR</sequence>
<organism evidence="2 3">
    <name type="scientific">Decorospora gaudefroyi</name>
    <dbReference type="NCBI Taxonomy" id="184978"/>
    <lineage>
        <taxon>Eukaryota</taxon>
        <taxon>Fungi</taxon>
        <taxon>Dikarya</taxon>
        <taxon>Ascomycota</taxon>
        <taxon>Pezizomycotina</taxon>
        <taxon>Dothideomycetes</taxon>
        <taxon>Pleosporomycetidae</taxon>
        <taxon>Pleosporales</taxon>
        <taxon>Pleosporineae</taxon>
        <taxon>Pleosporaceae</taxon>
        <taxon>Decorospora</taxon>
    </lineage>
</organism>
<dbReference type="PANTHER" id="PTHR43586">
    <property type="entry name" value="CYSTEINE DESULFURASE"/>
    <property type="match status" value="1"/>
</dbReference>
<dbReference type="AlphaFoldDB" id="A0A6A5KMT9"/>
<dbReference type="Pfam" id="PF00266">
    <property type="entry name" value="Aminotran_5"/>
    <property type="match status" value="1"/>
</dbReference>
<name>A0A6A5KMT9_9PLEO</name>
<dbReference type="EMBL" id="ML975252">
    <property type="protein sequence ID" value="KAF1838448.1"/>
    <property type="molecule type" value="Genomic_DNA"/>
</dbReference>
<feature type="domain" description="Aminotransferase class V" evidence="1">
    <location>
        <begin position="20"/>
        <end position="380"/>
    </location>
</feature>
<reference evidence="2" key="1">
    <citation type="submission" date="2020-01" db="EMBL/GenBank/DDBJ databases">
        <authorList>
            <consortium name="DOE Joint Genome Institute"/>
            <person name="Haridas S."/>
            <person name="Albert R."/>
            <person name="Binder M."/>
            <person name="Bloem J."/>
            <person name="Labutti K."/>
            <person name="Salamov A."/>
            <person name="Andreopoulos B."/>
            <person name="Baker S.E."/>
            <person name="Barry K."/>
            <person name="Bills G."/>
            <person name="Bluhm B.H."/>
            <person name="Cannon C."/>
            <person name="Castanera R."/>
            <person name="Culley D.E."/>
            <person name="Daum C."/>
            <person name="Ezra D."/>
            <person name="Gonzalez J.B."/>
            <person name="Henrissat B."/>
            <person name="Kuo A."/>
            <person name="Liang C."/>
            <person name="Lipzen A."/>
            <person name="Lutzoni F."/>
            <person name="Magnuson J."/>
            <person name="Mondo S."/>
            <person name="Nolan M."/>
            <person name="Ohm R."/>
            <person name="Pangilinan J."/>
            <person name="Park H.-J."/>
            <person name="Ramirez L."/>
            <person name="Alfaro M."/>
            <person name="Sun H."/>
            <person name="Tritt A."/>
            <person name="Yoshinaga Y."/>
            <person name="Zwiers L.-H."/>
            <person name="Turgeon B.G."/>
            <person name="Goodwin S.B."/>
            <person name="Spatafora J.W."/>
            <person name="Crous P.W."/>
            <person name="Grigoriev I.V."/>
        </authorList>
    </citation>
    <scope>NUCLEOTIDE SEQUENCE</scope>
    <source>
        <strain evidence="2">P77</strain>
    </source>
</reference>